<dbReference type="AlphaFoldDB" id="A0A6J4KIT2"/>
<feature type="compositionally biased region" description="Basic residues" evidence="1">
    <location>
        <begin position="10"/>
        <end position="28"/>
    </location>
</feature>
<feature type="region of interest" description="Disordered" evidence="1">
    <location>
        <begin position="97"/>
        <end position="363"/>
    </location>
</feature>
<name>A0A6J4KIT2_9BACT</name>
<organism evidence="2">
    <name type="scientific">uncultured Gemmatimonadaceae bacterium</name>
    <dbReference type="NCBI Taxonomy" id="246130"/>
    <lineage>
        <taxon>Bacteria</taxon>
        <taxon>Pseudomonadati</taxon>
        <taxon>Gemmatimonadota</taxon>
        <taxon>Gemmatimonadia</taxon>
        <taxon>Gemmatimonadales</taxon>
        <taxon>Gemmatimonadaceae</taxon>
        <taxon>environmental samples</taxon>
    </lineage>
</organism>
<feature type="compositionally biased region" description="Basic and acidic residues" evidence="1">
    <location>
        <begin position="186"/>
        <end position="212"/>
    </location>
</feature>
<protein>
    <submittedName>
        <fullName evidence="2">TolB protein, periplasmic protein involved in the tonb-independent uptake of group A colicins</fullName>
    </submittedName>
</protein>
<reference evidence="2" key="1">
    <citation type="submission" date="2020-02" db="EMBL/GenBank/DDBJ databases">
        <authorList>
            <person name="Meier V. D."/>
        </authorList>
    </citation>
    <scope>NUCLEOTIDE SEQUENCE</scope>
    <source>
        <strain evidence="2">AVDCRST_MAG40</strain>
    </source>
</reference>
<feature type="non-terminal residue" evidence="2">
    <location>
        <position position="453"/>
    </location>
</feature>
<evidence type="ECO:0000313" key="2">
    <source>
        <dbReference type="EMBL" id="CAA9305801.1"/>
    </source>
</evidence>
<feature type="compositionally biased region" description="Basic and acidic residues" evidence="1">
    <location>
        <begin position="99"/>
        <end position="108"/>
    </location>
</feature>
<feature type="compositionally biased region" description="Basic and acidic residues" evidence="1">
    <location>
        <begin position="233"/>
        <end position="243"/>
    </location>
</feature>
<feature type="compositionally biased region" description="Low complexity" evidence="1">
    <location>
        <begin position="269"/>
        <end position="285"/>
    </location>
</feature>
<feature type="compositionally biased region" description="Basic and acidic residues" evidence="1">
    <location>
        <begin position="308"/>
        <end position="334"/>
    </location>
</feature>
<gene>
    <name evidence="2" type="ORF">AVDCRST_MAG40-660</name>
</gene>
<evidence type="ECO:0000256" key="1">
    <source>
        <dbReference type="SAM" id="MobiDB-lite"/>
    </source>
</evidence>
<feature type="compositionally biased region" description="Basic residues" evidence="1">
    <location>
        <begin position="431"/>
        <end position="440"/>
    </location>
</feature>
<feature type="compositionally biased region" description="Low complexity" evidence="1">
    <location>
        <begin position="163"/>
        <end position="172"/>
    </location>
</feature>
<proteinExistence type="predicted"/>
<feature type="region of interest" description="Disordered" evidence="1">
    <location>
        <begin position="1"/>
        <end position="33"/>
    </location>
</feature>
<dbReference type="EMBL" id="CADCTX010000193">
    <property type="protein sequence ID" value="CAA9305801.1"/>
    <property type="molecule type" value="Genomic_DNA"/>
</dbReference>
<feature type="compositionally biased region" description="Basic and acidic residues" evidence="1">
    <location>
        <begin position="385"/>
        <end position="404"/>
    </location>
</feature>
<feature type="non-terminal residue" evidence="2">
    <location>
        <position position="1"/>
    </location>
</feature>
<feature type="compositionally biased region" description="Basic residues" evidence="1">
    <location>
        <begin position="109"/>
        <end position="119"/>
    </location>
</feature>
<accession>A0A6J4KIT2</accession>
<sequence length="453" mass="49836">EAASAVGRARGARRRRPVRGRVGRRRAGVLRAEPGAVRPPAVAGARDRALPGALLPRGAARRAGRGADGRALVRAPLAAAQPPVPREEAARPVRVAHRLRAEQRDGRPGRGHRRRHRRGPAAEHAPLHGRLPQLRARAHARDGAPVPVRHLRPRQGRREHPAARAGQPAALAVRGDGRVPGARAGLPDHEREDARRRAQRRDPHDRADDRAPRPPQPVRVRRGAVGVHRPALGRRDRGADHGRPPLRGRGARLQARARDLARGARRRVAGGAADPVAAAGGAARARAPHRGAAAHREAQRRAGVRGAHALERRALHRLPLERPLPARRDRDRPLPRRRAHREAHRAPDEHAHEHEHRGAAPPLLAEQLLARLAPARFRLAAPRQGRAEPARRAAPQDRAHDRPRLRAAHRAGLVARRAAPGVQREPLGAHRPVRRRRRRAQPPPAHERQVRRP</sequence>
<feature type="compositionally biased region" description="Basic and acidic residues" evidence="1">
    <location>
        <begin position="344"/>
        <end position="358"/>
    </location>
</feature>
<feature type="region of interest" description="Disordered" evidence="1">
    <location>
        <begin position="380"/>
        <end position="453"/>
    </location>
</feature>